<protein>
    <submittedName>
        <fullName evidence="1">Uncharacterized protein</fullName>
    </submittedName>
</protein>
<gene>
    <name evidence="1" type="ORF">C5167_046536</name>
</gene>
<name>A0A4Y7LHR7_PAPSO</name>
<accession>A0A4Y7LHR7</accession>
<proteinExistence type="predicted"/>
<dbReference type="Gramene" id="RZC83749">
    <property type="protein sequence ID" value="RZC83749"/>
    <property type="gene ID" value="C5167_046536"/>
</dbReference>
<evidence type="ECO:0000313" key="1">
    <source>
        <dbReference type="EMBL" id="RZC83749.1"/>
    </source>
</evidence>
<sequence>MERLCYYQEDITYISLSIRRSTKTLLRISLPLSLEAPQKTRSNSTTKTKFFYKLHHHISVETWDSKAIIPAGEQSEVLGGLKNEGIQ</sequence>
<organism evidence="1 2">
    <name type="scientific">Papaver somniferum</name>
    <name type="common">Opium poppy</name>
    <dbReference type="NCBI Taxonomy" id="3469"/>
    <lineage>
        <taxon>Eukaryota</taxon>
        <taxon>Viridiplantae</taxon>
        <taxon>Streptophyta</taxon>
        <taxon>Embryophyta</taxon>
        <taxon>Tracheophyta</taxon>
        <taxon>Spermatophyta</taxon>
        <taxon>Magnoliopsida</taxon>
        <taxon>Ranunculales</taxon>
        <taxon>Papaveraceae</taxon>
        <taxon>Papaveroideae</taxon>
        <taxon>Papaver</taxon>
    </lineage>
</organism>
<dbReference type="Proteomes" id="UP000316621">
    <property type="component" value="Chromosome 11"/>
</dbReference>
<dbReference type="AlphaFoldDB" id="A0A4Y7LHR7"/>
<keyword evidence="2" id="KW-1185">Reference proteome</keyword>
<reference evidence="1 2" key="1">
    <citation type="journal article" date="2018" name="Science">
        <title>The opium poppy genome and morphinan production.</title>
        <authorList>
            <person name="Guo L."/>
            <person name="Winzer T."/>
            <person name="Yang X."/>
            <person name="Li Y."/>
            <person name="Ning Z."/>
            <person name="He Z."/>
            <person name="Teodor R."/>
            <person name="Lu Y."/>
            <person name="Bowser T.A."/>
            <person name="Graham I.A."/>
            <person name="Ye K."/>
        </authorList>
    </citation>
    <scope>NUCLEOTIDE SEQUENCE [LARGE SCALE GENOMIC DNA]</scope>
    <source>
        <strain evidence="2">cv. HN1</strain>
        <tissue evidence="1">Leaves</tissue>
    </source>
</reference>
<evidence type="ECO:0000313" key="2">
    <source>
        <dbReference type="Proteomes" id="UP000316621"/>
    </source>
</evidence>
<dbReference type="EMBL" id="CM010725">
    <property type="protein sequence ID" value="RZC83749.1"/>
    <property type="molecule type" value="Genomic_DNA"/>
</dbReference>